<comment type="caution">
    <text evidence="2">The sequence shown here is derived from an EMBL/GenBank/DDBJ whole genome shotgun (WGS) entry which is preliminary data.</text>
</comment>
<dbReference type="Proteomes" id="UP000809789">
    <property type="component" value="Unassembled WGS sequence"/>
</dbReference>
<evidence type="ECO:0000256" key="1">
    <source>
        <dbReference type="SAM" id="SignalP"/>
    </source>
</evidence>
<gene>
    <name evidence="2" type="ORF">KVT40_007628</name>
</gene>
<organism evidence="2 3">
    <name type="scientific">Elsinoe batatas</name>
    <dbReference type="NCBI Taxonomy" id="2601811"/>
    <lineage>
        <taxon>Eukaryota</taxon>
        <taxon>Fungi</taxon>
        <taxon>Dikarya</taxon>
        <taxon>Ascomycota</taxon>
        <taxon>Pezizomycotina</taxon>
        <taxon>Dothideomycetes</taxon>
        <taxon>Dothideomycetidae</taxon>
        <taxon>Myriangiales</taxon>
        <taxon>Elsinoaceae</taxon>
        <taxon>Elsinoe</taxon>
    </lineage>
</organism>
<feature type="chain" id="PRO_5035456055" description="Secreted protein" evidence="1">
    <location>
        <begin position="18"/>
        <end position="147"/>
    </location>
</feature>
<feature type="signal peptide" evidence="1">
    <location>
        <begin position="1"/>
        <end position="17"/>
    </location>
</feature>
<evidence type="ECO:0000313" key="2">
    <source>
        <dbReference type="EMBL" id="KAG8624561.1"/>
    </source>
</evidence>
<dbReference type="EMBL" id="JAESVG020000009">
    <property type="protein sequence ID" value="KAG8624561.1"/>
    <property type="molecule type" value="Genomic_DNA"/>
</dbReference>
<evidence type="ECO:0000313" key="3">
    <source>
        <dbReference type="Proteomes" id="UP000809789"/>
    </source>
</evidence>
<accession>A0A8K0KYY0</accession>
<name>A0A8K0KYY0_9PEZI</name>
<sequence>MHFTILTTITTAALAAAQPFSLGDTARMVCMWKNPQLVEAIDQFCSNTNVVVPSAYGADGKTVGDNVAWIWPQGQCPQAWVPQTYCYSQFYRVCAKGSDKGYGKGLFGRPGENACQVWLLDTKKVHDQQIRWRDNGGRPPSKGTPPA</sequence>
<protein>
    <recommendedName>
        <fullName evidence="4">Secreted protein</fullName>
    </recommendedName>
</protein>
<evidence type="ECO:0008006" key="4">
    <source>
        <dbReference type="Google" id="ProtNLM"/>
    </source>
</evidence>
<keyword evidence="1" id="KW-0732">Signal</keyword>
<reference evidence="2" key="1">
    <citation type="submission" date="2021-07" db="EMBL/GenBank/DDBJ databases">
        <title>Elsinoe batatas strain:CRI-CJ2 Genome sequencing and assembly.</title>
        <authorList>
            <person name="Huang L."/>
        </authorList>
    </citation>
    <scope>NUCLEOTIDE SEQUENCE</scope>
    <source>
        <strain evidence="2">CRI-CJ2</strain>
    </source>
</reference>
<dbReference type="OrthoDB" id="3828405at2759"/>
<proteinExistence type="predicted"/>
<keyword evidence="3" id="KW-1185">Reference proteome</keyword>
<dbReference type="AlphaFoldDB" id="A0A8K0KYY0"/>